<evidence type="ECO:0000256" key="1">
    <source>
        <dbReference type="SAM" id="Phobius"/>
    </source>
</evidence>
<reference evidence="2" key="1">
    <citation type="journal article" date="2020" name="Nature">
        <title>Giant virus diversity and host interactions through global metagenomics.</title>
        <authorList>
            <person name="Schulz F."/>
            <person name="Roux S."/>
            <person name="Paez-Espino D."/>
            <person name="Jungbluth S."/>
            <person name="Walsh D.A."/>
            <person name="Denef V.J."/>
            <person name="McMahon K.D."/>
            <person name="Konstantinidis K.T."/>
            <person name="Eloe-Fadrosh E.A."/>
            <person name="Kyrpides N.C."/>
            <person name="Woyke T."/>
        </authorList>
    </citation>
    <scope>NUCLEOTIDE SEQUENCE</scope>
    <source>
        <strain evidence="2">GVMAG-M-3300025778-1</strain>
    </source>
</reference>
<protein>
    <submittedName>
        <fullName evidence="2">Uncharacterized protein</fullName>
    </submittedName>
</protein>
<feature type="transmembrane region" description="Helical" evidence="1">
    <location>
        <begin position="47"/>
        <end position="65"/>
    </location>
</feature>
<dbReference type="AlphaFoldDB" id="A0A6C0J7K3"/>
<sequence length="76" mass="8313">MYSIVTSSVLMFVLTPGILIPAFIGAFWAAIVHAVVFYIVLVYASAFIPWWVVWVAAAVGIFLHFRSAPAVTGGRR</sequence>
<feature type="transmembrane region" description="Helical" evidence="1">
    <location>
        <begin position="12"/>
        <end position="41"/>
    </location>
</feature>
<evidence type="ECO:0000313" key="2">
    <source>
        <dbReference type="EMBL" id="QHT99967.1"/>
    </source>
</evidence>
<dbReference type="EMBL" id="MN740319">
    <property type="protein sequence ID" value="QHT99967.1"/>
    <property type="molecule type" value="Genomic_DNA"/>
</dbReference>
<organism evidence="2">
    <name type="scientific">viral metagenome</name>
    <dbReference type="NCBI Taxonomy" id="1070528"/>
    <lineage>
        <taxon>unclassified sequences</taxon>
        <taxon>metagenomes</taxon>
        <taxon>organismal metagenomes</taxon>
    </lineage>
</organism>
<keyword evidence="1" id="KW-0812">Transmembrane</keyword>
<accession>A0A6C0J7K3</accession>
<keyword evidence="1" id="KW-1133">Transmembrane helix</keyword>
<proteinExistence type="predicted"/>
<keyword evidence="1" id="KW-0472">Membrane</keyword>
<name>A0A6C0J7K3_9ZZZZ</name>